<dbReference type="Proteomes" id="UP000033622">
    <property type="component" value="Unassembled WGS sequence"/>
</dbReference>
<evidence type="ECO:0000313" key="2">
    <source>
        <dbReference type="Proteomes" id="UP000033622"/>
    </source>
</evidence>
<dbReference type="PATRIC" id="fig|1359155.3.peg.1281"/>
<evidence type="ECO:0000313" key="1">
    <source>
        <dbReference type="EMBL" id="KJV84361.1"/>
    </source>
</evidence>
<dbReference type="AlphaFoldDB" id="A0A0F3PWU0"/>
<organism evidence="1 2">
    <name type="scientific">Anaplasma phagocytophilum str. ApWI1</name>
    <dbReference type="NCBI Taxonomy" id="1359155"/>
    <lineage>
        <taxon>Bacteria</taxon>
        <taxon>Pseudomonadati</taxon>
        <taxon>Pseudomonadota</taxon>
        <taxon>Alphaproteobacteria</taxon>
        <taxon>Rickettsiales</taxon>
        <taxon>Anaplasmataceae</taxon>
        <taxon>Anaplasma</taxon>
        <taxon>phagocytophilum group</taxon>
    </lineage>
</organism>
<accession>A0A0F3PWU0</accession>
<dbReference type="EMBL" id="LAOF01000001">
    <property type="protein sequence ID" value="KJV84361.1"/>
    <property type="molecule type" value="Genomic_DNA"/>
</dbReference>
<reference evidence="1 2" key="1">
    <citation type="submission" date="2015-01" db="EMBL/GenBank/DDBJ databases">
        <title>Genome Sequencing of Rickettsiales.</title>
        <authorList>
            <person name="Daugherty S.C."/>
            <person name="Su Q."/>
            <person name="Abolude K."/>
            <person name="Beier-Sexton M."/>
            <person name="Carlyon J.A."/>
            <person name="Carter R."/>
            <person name="Day N.P."/>
            <person name="Dumler S.J."/>
            <person name="Dyachenko V."/>
            <person name="Godinez A."/>
            <person name="Kurtti T.J."/>
            <person name="Lichay M."/>
            <person name="Mullins K.E."/>
            <person name="Ott S."/>
            <person name="Pappas-Brown V."/>
            <person name="Paris D.H."/>
            <person name="Patel P."/>
            <person name="Richards A.L."/>
            <person name="Sadzewicz L."/>
            <person name="Sears K."/>
            <person name="Seidman D."/>
            <person name="Sengamalay N."/>
            <person name="Stenos J."/>
            <person name="Tallon L.J."/>
            <person name="Vincent G."/>
            <person name="Fraser C.M."/>
            <person name="Munderloh U."/>
            <person name="Dunning-Hotopp J.C."/>
        </authorList>
    </citation>
    <scope>NUCLEOTIDE SEQUENCE [LARGE SCALE GENOMIC DNA]</scope>
    <source>
        <strain evidence="1 2">ApWI1</strain>
    </source>
</reference>
<protein>
    <submittedName>
        <fullName evidence="1">Uncharacterized protein</fullName>
    </submittedName>
</protein>
<comment type="caution">
    <text evidence="1">The sequence shown here is derived from an EMBL/GenBank/DDBJ whole genome shotgun (WGS) entry which is preliminary data.</text>
</comment>
<sequence>MYTRSYPIPSINRRSKGLMPTRFRYVIREKAGDIRGEI</sequence>
<name>A0A0F3PWU0_ANAPH</name>
<gene>
    <name evidence="1" type="ORF">APHWI1_1261</name>
</gene>
<proteinExistence type="predicted"/>